<dbReference type="RefSeq" id="WP_193995511.1">
    <property type="nucleotide sequence ID" value="NZ_JADEXP010000300.1"/>
</dbReference>
<protein>
    <submittedName>
        <fullName evidence="2">Uncharacterized protein</fullName>
    </submittedName>
</protein>
<organism evidence="2 3">
    <name type="scientific">Leptolyngbya cf. ectocarpi LEGE 11479</name>
    <dbReference type="NCBI Taxonomy" id="1828722"/>
    <lineage>
        <taxon>Bacteria</taxon>
        <taxon>Bacillati</taxon>
        <taxon>Cyanobacteriota</taxon>
        <taxon>Cyanophyceae</taxon>
        <taxon>Leptolyngbyales</taxon>
        <taxon>Leptolyngbyaceae</taxon>
        <taxon>Leptolyngbya group</taxon>
        <taxon>Leptolyngbya</taxon>
    </lineage>
</organism>
<keyword evidence="1" id="KW-0472">Membrane</keyword>
<feature type="transmembrane region" description="Helical" evidence="1">
    <location>
        <begin position="6"/>
        <end position="26"/>
    </location>
</feature>
<keyword evidence="3" id="KW-1185">Reference proteome</keyword>
<evidence type="ECO:0000313" key="2">
    <source>
        <dbReference type="EMBL" id="MBE9069619.1"/>
    </source>
</evidence>
<keyword evidence="1" id="KW-0812">Transmembrane</keyword>
<dbReference type="AlphaFoldDB" id="A0A928ZY35"/>
<dbReference type="EMBL" id="JADEXP010000300">
    <property type="protein sequence ID" value="MBE9069619.1"/>
    <property type="molecule type" value="Genomic_DNA"/>
</dbReference>
<dbReference type="Proteomes" id="UP000615026">
    <property type="component" value="Unassembled WGS sequence"/>
</dbReference>
<gene>
    <name evidence="2" type="ORF">IQ260_23520</name>
</gene>
<evidence type="ECO:0000256" key="1">
    <source>
        <dbReference type="SAM" id="Phobius"/>
    </source>
</evidence>
<proteinExistence type="predicted"/>
<name>A0A928ZY35_LEPEC</name>
<keyword evidence="1" id="KW-1133">Transmembrane helix</keyword>
<accession>A0A928ZY35</accession>
<sequence>MGLGLPIIVDIAISLVFTYFTLSLFASEVQNILKALLQWRAVHLKESIEGMLVGNDSSKLQEARVLVNQLYNHPLIRSLTHQTKGEIADVIRQPMRQATKLVQTDVSKRIFGGHNSGPSHLPVTAFSGSLLSTFDFVGIYRQLLAFRLKITLQGMVSNPEDYQNKLAFKIDAILATFKSKQISLATAVQNIAVEITKNKSLIASEVFQEDFSSPEAIESFTHKMQLSIADTIRAVRQYLQLKEADLDNIVKSLDKNPTFEQAKSALATFHQENPVLDGILSPATDQSFLALSLIVMNPPIQKLIKALPPIPQALGDNLEHLATNALDKVDDLAQEANQFEQEIATWFNHSMERAYGVYQRNSRLVAIAISITIAIIANADSFYMMDRFAKEKTIAASVIGVMDQLPEDALEQTDRINQLSSELSLPIGWQAPVLEKQADFRIVPLNVLPFWVERIPGWIVTGIAVSMGSSFWYDLLKKLIDVDKAGQQSTTGTASATKS</sequence>
<reference evidence="2" key="1">
    <citation type="submission" date="2020-10" db="EMBL/GenBank/DDBJ databases">
        <authorList>
            <person name="Castelo-Branco R."/>
            <person name="Eusebio N."/>
            <person name="Adriana R."/>
            <person name="Vieira A."/>
            <person name="Brugerolle De Fraissinette N."/>
            <person name="Rezende De Castro R."/>
            <person name="Schneider M.P."/>
            <person name="Vasconcelos V."/>
            <person name="Leao P.N."/>
        </authorList>
    </citation>
    <scope>NUCLEOTIDE SEQUENCE</scope>
    <source>
        <strain evidence="2">LEGE 11479</strain>
    </source>
</reference>
<evidence type="ECO:0000313" key="3">
    <source>
        <dbReference type="Proteomes" id="UP000615026"/>
    </source>
</evidence>
<feature type="transmembrane region" description="Helical" evidence="1">
    <location>
        <begin position="364"/>
        <end position="383"/>
    </location>
</feature>
<comment type="caution">
    <text evidence="2">The sequence shown here is derived from an EMBL/GenBank/DDBJ whole genome shotgun (WGS) entry which is preliminary data.</text>
</comment>